<gene>
    <name evidence="1" type="ORF">K4L44_04245</name>
</gene>
<keyword evidence="2" id="KW-1185">Reference proteome</keyword>
<dbReference type="Proteomes" id="UP000826212">
    <property type="component" value="Chromosome"/>
</dbReference>
<organism evidence="1 2">
    <name type="scientific">Halosquirtibacter laminarini</name>
    <dbReference type="NCBI Taxonomy" id="3374600"/>
    <lineage>
        <taxon>Bacteria</taxon>
        <taxon>Pseudomonadati</taxon>
        <taxon>Bacteroidota</taxon>
        <taxon>Bacteroidia</taxon>
        <taxon>Marinilabiliales</taxon>
        <taxon>Prolixibacteraceae</taxon>
        <taxon>Halosquirtibacter</taxon>
    </lineage>
</organism>
<evidence type="ECO:0000313" key="1">
    <source>
        <dbReference type="EMBL" id="QZE15045.1"/>
    </source>
</evidence>
<name>A0AC61NKF0_9BACT</name>
<dbReference type="EMBL" id="CP081303">
    <property type="protein sequence ID" value="QZE15045.1"/>
    <property type="molecule type" value="Genomic_DNA"/>
</dbReference>
<proteinExistence type="predicted"/>
<sequence length="722" mass="83726">MYRNKISTNNLKQLILAICIFALSWSNVHADEGMWIPTLLEKYNMEDLQKLGFKLSAEDIFSVNHASLKDAVVLFGTGCTGEVISSEGLVLTNHHCGYASIQALSSVEHNYLKQGYWAKGRDQELSANGLKVRFLERMEDVTKKIVSGMDGLNEEVQKDTIQARIQRVVAAEAPNKFREAVVKPILYGNQYFLYVYKVYRDIRLVGAPPSSIGKFGGDTDNWVWPRHTGDFSIFRIYSKPDGSPSDYDENNIPLETKTHLKIKLGDLKPDEPTMVMGYPGTTQLYLPSQAIHMYQDISFPTRISIRDIKLSTWKHFMDNDQKVEIQYASKYAHTANGWKKWQGAILGLSRYDAIQRKKEQEKAFNQWVSQDPNKMKMYGTILSDFDSLYEDFYELDRRNIYYQEVIERGSDIFQLAKTMNNFVRDKDKGEVVDIDAIQKKVALFFKDYNADVDCAVLTKLLNYYFENLTFERKSKYFHHLENSLRKDQFKKRYYDRSFLSDKQKVLDFIANYKRSDRIRLKKDPIFHLKGELDQDYIFNYFFDYQRVNNHIQMNQKLYVKALKEMNGDRRFKVDANLTMRIAYGKVEGYSPKDGVVYEAFTTLKGVYQKSQTDIADYQAPAKLISLYKDKNYGDYANSKGEMPVAFCASNHTTGGNSGSPVLNRDGYLIGVNFDRCWDGTMSDLMFDPTYCRNIILDIRYVLFVIDKFADAPHLIEEMDIVR</sequence>
<evidence type="ECO:0000313" key="2">
    <source>
        <dbReference type="Proteomes" id="UP000826212"/>
    </source>
</evidence>
<accession>A0AC61NKF0</accession>
<reference evidence="1" key="1">
    <citation type="submission" date="2021-08" db="EMBL/GenBank/DDBJ databases">
        <title>Novel anaerobic bacterium isolated from sea squirt in East Sea, Republic of Korea.</title>
        <authorList>
            <person name="Nguyen T.H."/>
            <person name="Li Z."/>
            <person name="Lee Y.-J."/>
            <person name="Ko J."/>
            <person name="Kim S.-G."/>
        </authorList>
    </citation>
    <scope>NUCLEOTIDE SEQUENCE</scope>
    <source>
        <strain evidence="1">KCTC 25031</strain>
    </source>
</reference>
<protein>
    <submittedName>
        <fullName evidence="1">S46 family peptidase</fullName>
    </submittedName>
</protein>